<dbReference type="EMBL" id="JBHSOH010000015">
    <property type="protein sequence ID" value="MFC5849214.1"/>
    <property type="molecule type" value="Genomic_DNA"/>
</dbReference>
<reference evidence="2" key="1">
    <citation type="journal article" date="2019" name="Int. J. Syst. Evol. Microbiol.">
        <title>The Global Catalogue of Microorganisms (GCM) 10K type strain sequencing project: providing services to taxonomists for standard genome sequencing and annotation.</title>
        <authorList>
            <consortium name="The Broad Institute Genomics Platform"/>
            <consortium name="The Broad Institute Genome Sequencing Center for Infectious Disease"/>
            <person name="Wu L."/>
            <person name="Ma J."/>
        </authorList>
    </citation>
    <scope>NUCLEOTIDE SEQUENCE [LARGE SCALE GENOMIC DNA]</scope>
    <source>
        <strain evidence="2">CGMCC 1.15053</strain>
    </source>
</reference>
<sequence length="242" mass="27751">MAAPIILRDPYLRYMTQFRDADDNPFPGLEPFRSLPQSKEGVAVVLMSHLASAAFDIHRYPGHPDRSLSKANHKAVKKVVKWLRQVPEAHDILQGCIHELRRVNSEIQAQYQLEGRTTLRLYRRLGWDAEGPLTSAYIRAVSSELTAARDEGRMMQIDMDTVSHWTVLPNTYASGTLNLRLEREVAPADIVLCSDLIDQLEPNEVLILNRDPFGKMTLDPYLVEVRGSLPRPFWRPARRRER</sequence>
<name>A0ABW1DLM7_9DEIO</name>
<dbReference type="Proteomes" id="UP001595979">
    <property type="component" value="Unassembled WGS sequence"/>
</dbReference>
<protein>
    <recommendedName>
        <fullName evidence="3">Type I-D CRISPR-associated protein Cas5/Csc1</fullName>
    </recommendedName>
</protein>
<evidence type="ECO:0000313" key="2">
    <source>
        <dbReference type="Proteomes" id="UP001595979"/>
    </source>
</evidence>
<proteinExistence type="predicted"/>
<organism evidence="1 2">
    <name type="scientific">Deinococcus petrolearius</name>
    <dbReference type="NCBI Taxonomy" id="1751295"/>
    <lineage>
        <taxon>Bacteria</taxon>
        <taxon>Thermotogati</taxon>
        <taxon>Deinococcota</taxon>
        <taxon>Deinococci</taxon>
        <taxon>Deinococcales</taxon>
        <taxon>Deinococcaceae</taxon>
        <taxon>Deinococcus</taxon>
    </lineage>
</organism>
<keyword evidence="2" id="KW-1185">Reference proteome</keyword>
<evidence type="ECO:0008006" key="3">
    <source>
        <dbReference type="Google" id="ProtNLM"/>
    </source>
</evidence>
<evidence type="ECO:0000313" key="1">
    <source>
        <dbReference type="EMBL" id="MFC5849214.1"/>
    </source>
</evidence>
<dbReference type="RefSeq" id="WP_380050104.1">
    <property type="nucleotide sequence ID" value="NZ_JBHSOH010000015.1"/>
</dbReference>
<accession>A0ABW1DLM7</accession>
<gene>
    <name evidence="1" type="ORF">ACFPQ6_12930</name>
</gene>
<comment type="caution">
    <text evidence="1">The sequence shown here is derived from an EMBL/GenBank/DDBJ whole genome shotgun (WGS) entry which is preliminary data.</text>
</comment>